<name>E4WRR1_OIKDI</name>
<accession>E4WRR1</accession>
<sequence length="160" mass="19236">MRVLYIIFLVFPKTETRSLKERQESEFYDDLPENILEIEELPDDDQEGLKMQSENNVNRIRSYPPKSFPRRNPRIYHQRYSAPIYRIPYESGYGYHNYSQYFVGNPTRIISGIISFLVLFYFMILMLTCCIYTSNNDAIHFQRLQENRAERERLIKNATI</sequence>
<dbReference type="EMBL" id="FN653015">
    <property type="protein sequence ID" value="CBY20443.1"/>
    <property type="molecule type" value="Genomic_DNA"/>
</dbReference>
<protein>
    <submittedName>
        <fullName evidence="2">Uncharacterized protein</fullName>
    </submittedName>
</protein>
<organism evidence="2">
    <name type="scientific">Oikopleura dioica</name>
    <name type="common">Tunicate</name>
    <dbReference type="NCBI Taxonomy" id="34765"/>
    <lineage>
        <taxon>Eukaryota</taxon>
        <taxon>Metazoa</taxon>
        <taxon>Chordata</taxon>
        <taxon>Tunicata</taxon>
        <taxon>Appendicularia</taxon>
        <taxon>Copelata</taxon>
        <taxon>Oikopleuridae</taxon>
        <taxon>Oikopleura</taxon>
    </lineage>
</organism>
<feature type="transmembrane region" description="Helical" evidence="1">
    <location>
        <begin position="109"/>
        <end position="133"/>
    </location>
</feature>
<dbReference type="InParanoid" id="E4WRR1"/>
<gene>
    <name evidence="2" type="ORF">GSOID_T00000438001</name>
</gene>
<reference evidence="2" key="1">
    <citation type="journal article" date="2010" name="Science">
        <title>Plasticity of animal genome architecture unmasked by rapid evolution of a pelagic tunicate.</title>
        <authorList>
            <person name="Denoeud F."/>
            <person name="Henriet S."/>
            <person name="Mungpakdee S."/>
            <person name="Aury J.M."/>
            <person name="Da Silva C."/>
            <person name="Brinkmann H."/>
            <person name="Mikhaleva J."/>
            <person name="Olsen L.C."/>
            <person name="Jubin C."/>
            <person name="Canestro C."/>
            <person name="Bouquet J.M."/>
            <person name="Danks G."/>
            <person name="Poulain J."/>
            <person name="Campsteijn C."/>
            <person name="Adamski M."/>
            <person name="Cross I."/>
            <person name="Yadetie F."/>
            <person name="Muffato M."/>
            <person name="Louis A."/>
            <person name="Butcher S."/>
            <person name="Tsagkogeorga G."/>
            <person name="Konrad A."/>
            <person name="Singh S."/>
            <person name="Jensen M.F."/>
            <person name="Cong E.H."/>
            <person name="Eikeseth-Otteraa H."/>
            <person name="Noel B."/>
            <person name="Anthouard V."/>
            <person name="Porcel B.M."/>
            <person name="Kachouri-Lafond R."/>
            <person name="Nishino A."/>
            <person name="Ugolini M."/>
            <person name="Chourrout P."/>
            <person name="Nishida H."/>
            <person name="Aasland R."/>
            <person name="Huzurbazar S."/>
            <person name="Westhof E."/>
            <person name="Delsuc F."/>
            <person name="Lehrach H."/>
            <person name="Reinhardt R."/>
            <person name="Weissenbach J."/>
            <person name="Roy S.W."/>
            <person name="Artiguenave F."/>
            <person name="Postlethwait J.H."/>
            <person name="Manak J.R."/>
            <person name="Thompson E.M."/>
            <person name="Jaillon O."/>
            <person name="Du Pasquier L."/>
            <person name="Boudinot P."/>
            <person name="Liberles D.A."/>
            <person name="Volff J.N."/>
            <person name="Philippe H."/>
            <person name="Lenhard B."/>
            <person name="Roest Crollius H."/>
            <person name="Wincker P."/>
            <person name="Chourrout D."/>
        </authorList>
    </citation>
    <scope>NUCLEOTIDE SEQUENCE [LARGE SCALE GENOMIC DNA]</scope>
</reference>
<keyword evidence="1" id="KW-1133">Transmembrane helix</keyword>
<dbReference type="AlphaFoldDB" id="E4WRR1"/>
<evidence type="ECO:0000256" key="1">
    <source>
        <dbReference type="SAM" id="Phobius"/>
    </source>
</evidence>
<keyword evidence="3" id="KW-1185">Reference proteome</keyword>
<keyword evidence="1" id="KW-0812">Transmembrane</keyword>
<keyword evidence="1" id="KW-0472">Membrane</keyword>
<proteinExistence type="predicted"/>
<evidence type="ECO:0000313" key="2">
    <source>
        <dbReference type="EMBL" id="CBY20443.1"/>
    </source>
</evidence>
<evidence type="ECO:0000313" key="3">
    <source>
        <dbReference type="Proteomes" id="UP000001307"/>
    </source>
</evidence>
<dbReference type="Proteomes" id="UP000001307">
    <property type="component" value="Unassembled WGS sequence"/>
</dbReference>